<dbReference type="Proteomes" id="UP000799440">
    <property type="component" value="Unassembled WGS sequence"/>
</dbReference>
<keyword evidence="7" id="KW-1185">Reference proteome</keyword>
<organism evidence="6 7">
    <name type="scientific">Sporormia fimetaria CBS 119925</name>
    <dbReference type="NCBI Taxonomy" id="1340428"/>
    <lineage>
        <taxon>Eukaryota</taxon>
        <taxon>Fungi</taxon>
        <taxon>Dikarya</taxon>
        <taxon>Ascomycota</taxon>
        <taxon>Pezizomycotina</taxon>
        <taxon>Dothideomycetes</taxon>
        <taxon>Pleosporomycetidae</taxon>
        <taxon>Pleosporales</taxon>
        <taxon>Sporormiaceae</taxon>
        <taxon>Sporormia</taxon>
    </lineage>
</organism>
<dbReference type="GO" id="GO:0008033">
    <property type="term" value="P:tRNA processing"/>
    <property type="evidence" value="ECO:0007669"/>
    <property type="project" value="UniProtKB-KW"/>
</dbReference>
<keyword evidence="2" id="KW-0479">Metal-binding</keyword>
<dbReference type="InterPro" id="IPR007175">
    <property type="entry name" value="Rpr2/Snm1/Rpp21"/>
</dbReference>
<proteinExistence type="inferred from homology"/>
<reference evidence="6" key="1">
    <citation type="journal article" date="2020" name="Stud. Mycol.">
        <title>101 Dothideomycetes genomes: a test case for predicting lifestyles and emergence of pathogens.</title>
        <authorList>
            <person name="Haridas S."/>
            <person name="Albert R."/>
            <person name="Binder M."/>
            <person name="Bloem J."/>
            <person name="Labutti K."/>
            <person name="Salamov A."/>
            <person name="Andreopoulos B."/>
            <person name="Baker S."/>
            <person name="Barry K."/>
            <person name="Bills G."/>
            <person name="Bluhm B."/>
            <person name="Cannon C."/>
            <person name="Castanera R."/>
            <person name="Culley D."/>
            <person name="Daum C."/>
            <person name="Ezra D."/>
            <person name="Gonzalez J."/>
            <person name="Henrissat B."/>
            <person name="Kuo A."/>
            <person name="Liang C."/>
            <person name="Lipzen A."/>
            <person name="Lutzoni F."/>
            <person name="Magnuson J."/>
            <person name="Mondo S."/>
            <person name="Nolan M."/>
            <person name="Ohm R."/>
            <person name="Pangilinan J."/>
            <person name="Park H.-J."/>
            <person name="Ramirez L."/>
            <person name="Alfaro M."/>
            <person name="Sun H."/>
            <person name="Tritt A."/>
            <person name="Yoshinaga Y."/>
            <person name="Zwiers L.-H."/>
            <person name="Turgeon B."/>
            <person name="Goodwin S."/>
            <person name="Spatafora J."/>
            <person name="Crous P."/>
            <person name="Grigoriev I."/>
        </authorList>
    </citation>
    <scope>NUCLEOTIDE SEQUENCE</scope>
    <source>
        <strain evidence="6">CBS 119925</strain>
    </source>
</reference>
<dbReference type="OrthoDB" id="128536at2759"/>
<name>A0A6A6VG21_9PLEO</name>
<evidence type="ECO:0000256" key="1">
    <source>
        <dbReference type="ARBA" id="ARBA00022694"/>
    </source>
</evidence>
<keyword evidence="3" id="KW-0862">Zinc</keyword>
<evidence type="ECO:0000256" key="4">
    <source>
        <dbReference type="ARBA" id="ARBA00038402"/>
    </source>
</evidence>
<sequence>MAKDKQRPAKGMVNRHLHARTTFLYQAAAYLTLQAAPVEQGKIEDSPTHSSRFAASGDAVRLGTHLRSISMKGQLHLSQTVKRTICKSCSAMLIPGRTANHVVENLSKGGRKPWADVLVVECRTCGSKKRFPVGASRQESKSRRASAKTTPLPVEASPDTDLFVLAKPSEKPVGHTSLPT</sequence>
<gene>
    <name evidence="6" type="ORF">M011DRAFT_327857</name>
</gene>
<keyword evidence="1" id="KW-0819">tRNA processing</keyword>
<comment type="similarity">
    <text evidence="4">Belongs to the eukaryotic/archaeal RNase P protein component 4 family.</text>
</comment>
<dbReference type="PANTHER" id="PTHR14742">
    <property type="entry name" value="RIBONUCLEASE P SUBUNIT P21"/>
    <property type="match status" value="1"/>
</dbReference>
<evidence type="ECO:0000256" key="3">
    <source>
        <dbReference type="ARBA" id="ARBA00022833"/>
    </source>
</evidence>
<evidence type="ECO:0000313" key="7">
    <source>
        <dbReference type="Proteomes" id="UP000799440"/>
    </source>
</evidence>
<dbReference type="Gene3D" id="6.20.50.20">
    <property type="match status" value="1"/>
</dbReference>
<dbReference type="PANTHER" id="PTHR14742:SF0">
    <property type="entry name" value="RIBONUCLEASE P PROTEIN SUBUNIT P21"/>
    <property type="match status" value="1"/>
</dbReference>
<dbReference type="EMBL" id="MU006567">
    <property type="protein sequence ID" value="KAF2749183.1"/>
    <property type="molecule type" value="Genomic_DNA"/>
</dbReference>
<dbReference type="AlphaFoldDB" id="A0A6A6VG21"/>
<protein>
    <submittedName>
        <fullName evidence="6">Rpr2-domain-containing protein</fullName>
    </submittedName>
</protein>
<feature type="region of interest" description="Disordered" evidence="5">
    <location>
        <begin position="131"/>
        <end position="180"/>
    </location>
</feature>
<evidence type="ECO:0000256" key="5">
    <source>
        <dbReference type="SAM" id="MobiDB-lite"/>
    </source>
</evidence>
<dbReference type="Pfam" id="PF04032">
    <property type="entry name" value="Rpr2"/>
    <property type="match status" value="1"/>
</dbReference>
<dbReference type="GO" id="GO:0046872">
    <property type="term" value="F:metal ion binding"/>
    <property type="evidence" value="ECO:0007669"/>
    <property type="project" value="UniProtKB-KW"/>
</dbReference>
<evidence type="ECO:0000256" key="2">
    <source>
        <dbReference type="ARBA" id="ARBA00022723"/>
    </source>
</evidence>
<evidence type="ECO:0000313" key="6">
    <source>
        <dbReference type="EMBL" id="KAF2749183.1"/>
    </source>
</evidence>
<accession>A0A6A6VG21</accession>
<dbReference type="GO" id="GO:0005655">
    <property type="term" value="C:nucleolar ribonuclease P complex"/>
    <property type="evidence" value="ECO:0007669"/>
    <property type="project" value="TreeGrafter"/>
</dbReference>